<evidence type="ECO:0000313" key="1">
    <source>
        <dbReference type="EMBL" id="MBB4139916.1"/>
    </source>
</evidence>
<protein>
    <submittedName>
        <fullName evidence="1">Uncharacterized protein</fullName>
    </submittedName>
</protein>
<dbReference type="Proteomes" id="UP000549113">
    <property type="component" value="Unassembled WGS sequence"/>
</dbReference>
<sequence length="203" mass="21612">MMRRQGGWAATFAAVLVLTGCGGEAIEEPHAGDAPVSQSDAPVIIEWSASGAALTQEGVDPDQVAGLVVPAPLGTVFEFMGWQGIVTEAEVSTQPNEGDSSNPVSVVLQMTLDVSAPSPLTEQTISPFFPTPTWKTLDMPRCHAADPPQDPWTAGERREMSTCHFFHTEAIGADLPEGHITIRYGSSRYVTAVTTVTTRGPDY</sequence>
<dbReference type="PROSITE" id="PS51257">
    <property type="entry name" value="PROKAR_LIPOPROTEIN"/>
    <property type="match status" value="1"/>
</dbReference>
<dbReference type="RefSeq" id="WP_183499521.1">
    <property type="nucleotide sequence ID" value="NZ_BAABCO010000005.1"/>
</dbReference>
<dbReference type="EMBL" id="JACIFH010000001">
    <property type="protein sequence ID" value="MBB4139916.1"/>
    <property type="molecule type" value="Genomic_DNA"/>
</dbReference>
<keyword evidence="2" id="KW-1185">Reference proteome</keyword>
<evidence type="ECO:0000313" key="2">
    <source>
        <dbReference type="Proteomes" id="UP000549113"/>
    </source>
</evidence>
<accession>A0AA40SPF1</accession>
<name>A0AA40SPF1_9MICO</name>
<proteinExistence type="predicted"/>
<comment type="caution">
    <text evidence="1">The sequence shown here is derived from an EMBL/GenBank/DDBJ whole genome shotgun (WGS) entry which is preliminary data.</text>
</comment>
<organism evidence="1 2">
    <name type="scientific">Microbacterium invictum</name>
    <dbReference type="NCBI Taxonomy" id="515415"/>
    <lineage>
        <taxon>Bacteria</taxon>
        <taxon>Bacillati</taxon>
        <taxon>Actinomycetota</taxon>
        <taxon>Actinomycetes</taxon>
        <taxon>Micrococcales</taxon>
        <taxon>Microbacteriaceae</taxon>
        <taxon>Microbacterium</taxon>
    </lineage>
</organism>
<reference evidence="1 2" key="1">
    <citation type="submission" date="2020-08" db="EMBL/GenBank/DDBJ databases">
        <title>Sequencing the genomes of 1000 actinobacteria strains.</title>
        <authorList>
            <person name="Klenk H.-P."/>
        </authorList>
    </citation>
    <scope>NUCLEOTIDE SEQUENCE [LARGE SCALE GENOMIC DNA]</scope>
    <source>
        <strain evidence="1 2">DSM 19600</strain>
    </source>
</reference>
<gene>
    <name evidence="1" type="ORF">BKA10_001710</name>
</gene>
<dbReference type="AlphaFoldDB" id="A0AA40SPF1"/>